<comment type="pathway">
    <text evidence="1 11">Glycerolipid metabolism; triacylglycerol biosynthesis.</text>
</comment>
<dbReference type="RefSeq" id="WP_019735988.1">
    <property type="nucleotide sequence ID" value="NZ_MVHU01000023.1"/>
</dbReference>
<evidence type="ECO:0000313" key="15">
    <source>
        <dbReference type="EMBL" id="ORA78322.1"/>
    </source>
</evidence>
<evidence type="ECO:0000256" key="2">
    <source>
        <dbReference type="ARBA" id="ARBA00005189"/>
    </source>
</evidence>
<dbReference type="GO" id="GO:0001666">
    <property type="term" value="P:response to hypoxia"/>
    <property type="evidence" value="ECO:0007669"/>
    <property type="project" value="TreeGrafter"/>
</dbReference>
<comment type="similarity">
    <text evidence="3 11">Belongs to the long-chain O-acyltransferase family.</text>
</comment>
<dbReference type="GO" id="GO:0051701">
    <property type="term" value="P:biological process involved in interaction with host"/>
    <property type="evidence" value="ECO:0007669"/>
    <property type="project" value="TreeGrafter"/>
</dbReference>
<evidence type="ECO:0000256" key="9">
    <source>
        <dbReference type="ARBA" id="ARBA00023315"/>
    </source>
</evidence>
<evidence type="ECO:0000259" key="13">
    <source>
        <dbReference type="Pfam" id="PF03007"/>
    </source>
</evidence>
<dbReference type="EC" id="2.3.1.20" evidence="4 11"/>
<dbReference type="InterPro" id="IPR009721">
    <property type="entry name" value="O-acyltransferase_WSD1_C"/>
</dbReference>
<evidence type="ECO:0000256" key="4">
    <source>
        <dbReference type="ARBA" id="ARBA00013244"/>
    </source>
</evidence>
<comment type="caution">
    <text evidence="15">The sequence shown here is derived from an EMBL/GenBank/DDBJ whole genome shotgun (WGS) entry which is preliminary data.</text>
</comment>
<accession>A0A1X0E1B9</accession>
<dbReference type="SUPFAM" id="SSF52777">
    <property type="entry name" value="CoA-dependent acyltransferases"/>
    <property type="match status" value="2"/>
</dbReference>
<dbReference type="GO" id="GO:0019432">
    <property type="term" value="P:triglyceride biosynthetic process"/>
    <property type="evidence" value="ECO:0007669"/>
    <property type="project" value="UniProtKB-UniPathway"/>
</dbReference>
<evidence type="ECO:0000256" key="3">
    <source>
        <dbReference type="ARBA" id="ARBA00009587"/>
    </source>
</evidence>
<evidence type="ECO:0000313" key="16">
    <source>
        <dbReference type="Proteomes" id="UP000192713"/>
    </source>
</evidence>
<dbReference type="Pfam" id="PF03007">
    <property type="entry name" value="WS_DGAT_cat"/>
    <property type="match status" value="1"/>
</dbReference>
<evidence type="ECO:0000256" key="7">
    <source>
        <dbReference type="ARBA" id="ARBA00022798"/>
    </source>
</evidence>
<evidence type="ECO:0000256" key="6">
    <source>
        <dbReference type="ARBA" id="ARBA00022679"/>
    </source>
</evidence>
<keyword evidence="8 11" id="KW-0443">Lipid metabolism</keyword>
<dbReference type="Gene3D" id="3.30.559.30">
    <property type="entry name" value="Nonribosomal peptide synthetase, condensation domain"/>
    <property type="match status" value="1"/>
</dbReference>
<protein>
    <recommendedName>
        <fullName evidence="4 11">Diacylglycerol O-acyltransferase</fullName>
        <ecNumber evidence="4 11">2.3.1.20</ecNumber>
    </recommendedName>
</protein>
<evidence type="ECO:0000256" key="10">
    <source>
        <dbReference type="ARBA" id="ARBA00048109"/>
    </source>
</evidence>
<dbReference type="InterPro" id="IPR004255">
    <property type="entry name" value="O-acyltransferase_WSD1_N"/>
</dbReference>
<dbReference type="AlphaFoldDB" id="A0A1X0E1B9"/>
<organism evidence="15 16">
    <name type="scientific">Mycolicibacter kumamotonensis</name>
    <dbReference type="NCBI Taxonomy" id="354243"/>
    <lineage>
        <taxon>Bacteria</taxon>
        <taxon>Bacillati</taxon>
        <taxon>Actinomycetota</taxon>
        <taxon>Actinomycetes</taxon>
        <taxon>Mycobacteriales</taxon>
        <taxon>Mycobacteriaceae</taxon>
        <taxon>Mycolicibacter</taxon>
    </lineage>
</organism>
<evidence type="ECO:0000256" key="5">
    <source>
        <dbReference type="ARBA" id="ARBA00022516"/>
    </source>
</evidence>
<evidence type="ECO:0000256" key="1">
    <source>
        <dbReference type="ARBA" id="ARBA00004771"/>
    </source>
</evidence>
<dbReference type="UniPathway" id="UPA00282"/>
<dbReference type="Pfam" id="PF06974">
    <property type="entry name" value="WS_DGAT_C"/>
    <property type="match status" value="1"/>
</dbReference>
<comment type="pathway">
    <text evidence="2">Lipid metabolism.</text>
</comment>
<dbReference type="GO" id="GO:0006071">
    <property type="term" value="P:glycerol metabolic process"/>
    <property type="evidence" value="ECO:0007669"/>
    <property type="project" value="UniProtKB-KW"/>
</dbReference>
<gene>
    <name evidence="15" type="ORF">BST28_15450</name>
</gene>
<keyword evidence="6 11" id="KW-0808">Transferase</keyword>
<feature type="domain" description="O-acyltransferase WSD1 C-terminal" evidence="14">
    <location>
        <begin position="308"/>
        <end position="457"/>
    </location>
</feature>
<dbReference type="GO" id="GO:0004144">
    <property type="term" value="F:diacylglycerol O-acyltransferase activity"/>
    <property type="evidence" value="ECO:0007669"/>
    <property type="project" value="UniProtKB-EC"/>
</dbReference>
<dbReference type="InterPro" id="IPR045034">
    <property type="entry name" value="O-acyltransferase_WSD1-like"/>
</dbReference>
<comment type="catalytic activity">
    <reaction evidence="10 11">
        <text>an acyl-CoA + a 1,2-diacyl-sn-glycerol = a triacyl-sn-glycerol + CoA</text>
        <dbReference type="Rhea" id="RHEA:10868"/>
        <dbReference type="ChEBI" id="CHEBI:17815"/>
        <dbReference type="ChEBI" id="CHEBI:57287"/>
        <dbReference type="ChEBI" id="CHEBI:58342"/>
        <dbReference type="ChEBI" id="CHEBI:64615"/>
        <dbReference type="EC" id="2.3.1.20"/>
    </reaction>
</comment>
<feature type="compositionally biased region" description="Polar residues" evidence="12">
    <location>
        <begin position="166"/>
        <end position="178"/>
    </location>
</feature>
<feature type="region of interest" description="Disordered" evidence="12">
    <location>
        <begin position="156"/>
        <end position="178"/>
    </location>
</feature>
<keyword evidence="9 11" id="KW-0012">Acyltransferase</keyword>
<dbReference type="InterPro" id="IPR014292">
    <property type="entry name" value="Acyl_transf_WS/DGAT"/>
</dbReference>
<evidence type="ECO:0000256" key="8">
    <source>
        <dbReference type="ARBA" id="ARBA00023098"/>
    </source>
</evidence>
<evidence type="ECO:0000259" key="14">
    <source>
        <dbReference type="Pfam" id="PF06974"/>
    </source>
</evidence>
<reference evidence="15 16" key="1">
    <citation type="submission" date="2017-02" db="EMBL/GenBank/DDBJ databases">
        <title>The new phylogeny of genus Mycobacterium.</title>
        <authorList>
            <person name="Tortoli E."/>
            <person name="Trovato A."/>
            <person name="Cirillo D.M."/>
        </authorList>
    </citation>
    <scope>NUCLEOTIDE SEQUENCE [LARGE SCALE GENOMIC DNA]</scope>
    <source>
        <strain evidence="15 16">DSM 45093</strain>
    </source>
</reference>
<dbReference type="NCBIfam" id="TIGR02946">
    <property type="entry name" value="acyl_WS_DGAT"/>
    <property type="match status" value="1"/>
</dbReference>
<dbReference type="EMBL" id="MVHU01000023">
    <property type="protein sequence ID" value="ORA78322.1"/>
    <property type="molecule type" value="Genomic_DNA"/>
</dbReference>
<name>A0A1X0E1B9_9MYCO</name>
<evidence type="ECO:0000256" key="12">
    <source>
        <dbReference type="SAM" id="MobiDB-lite"/>
    </source>
</evidence>
<evidence type="ECO:0000256" key="11">
    <source>
        <dbReference type="RuleBase" id="RU361241"/>
    </source>
</evidence>
<dbReference type="GO" id="GO:0005886">
    <property type="term" value="C:plasma membrane"/>
    <property type="evidence" value="ECO:0007669"/>
    <property type="project" value="TreeGrafter"/>
</dbReference>
<keyword evidence="7 11" id="KW-0319">Glycerol metabolism</keyword>
<proteinExistence type="inferred from homology"/>
<keyword evidence="5 11" id="KW-0444">Lipid biosynthesis</keyword>
<dbReference type="Proteomes" id="UP000192713">
    <property type="component" value="Unassembled WGS sequence"/>
</dbReference>
<dbReference type="GO" id="GO:0071731">
    <property type="term" value="P:response to nitric oxide"/>
    <property type="evidence" value="ECO:0007669"/>
    <property type="project" value="TreeGrafter"/>
</dbReference>
<dbReference type="PANTHER" id="PTHR31650:SF1">
    <property type="entry name" value="WAX ESTER SYNTHASE_DIACYLGLYCEROL ACYLTRANSFERASE 4-RELATED"/>
    <property type="match status" value="1"/>
</dbReference>
<sequence length="471" mass="51766">MQRLSGVDAAFWSAETAGWHMHIGGLAICDTTNAPNYSFERVRQLLIERLPQLPQLRWRVSPAPLGLDRPWFIEDDELDIDFHLRRIGVPAPGGRREVEELVGRLMSYKLDRSRPLWEMWVIEGVNGGRVATLTKMHHAIVDGVSGAGLFEIMLDVTPEPRPPQPETNGSPSASSMPSYQRRVAEELLNVAVMTPYRIGRLLQQTVRQQIATVGLGLARKPPRYFDAPVTRFNASVSPHRRISATRVELARIKAVKDAYGVKLNDVVLAMVAGAVRRYLGERGELPEKPLVAQIPVSTRTEESQGEVGNKVSSMTVSLATDIEGAAQRLKSIHASTQSAKQMAKALSAHQIMGLTDTTPPGLLQLAARAYTATGLSNRLAPINLVVSNVPGPPIPIYMAGAELESLVPLGPPVMDVALNVTCFSYREHLDFGFVTTPEVAEDIHKMADEIEPALAELERDIDRGKNRSGRR</sequence>
<dbReference type="PANTHER" id="PTHR31650">
    <property type="entry name" value="O-ACYLTRANSFERASE (WSD1-LIKE) FAMILY PROTEIN"/>
    <property type="match status" value="1"/>
</dbReference>
<feature type="domain" description="O-acyltransferase WSD1-like N-terminal" evidence="13">
    <location>
        <begin position="4"/>
        <end position="267"/>
    </location>
</feature>